<name>D0P146_PHYIT</name>
<evidence type="ECO:0000313" key="1">
    <source>
        <dbReference type="EMBL" id="EEY53761.1"/>
    </source>
</evidence>
<proteinExistence type="predicted"/>
<accession>D0P146</accession>
<dbReference type="GeneID" id="9470033"/>
<gene>
    <name evidence="1" type="ORF">PITG_20045</name>
</gene>
<reference evidence="2" key="1">
    <citation type="journal article" date="2009" name="Nature">
        <title>Genome sequence and analysis of the Irish potato famine pathogen Phytophthora infestans.</title>
        <authorList>
            <consortium name="The Broad Institute Genome Sequencing Platform"/>
            <person name="Haas B.J."/>
            <person name="Kamoun S."/>
            <person name="Zody M.C."/>
            <person name="Jiang R.H."/>
            <person name="Handsaker R.E."/>
            <person name="Cano L.M."/>
            <person name="Grabherr M."/>
            <person name="Kodira C.D."/>
            <person name="Raffaele S."/>
            <person name="Torto-Alalibo T."/>
            <person name="Bozkurt T.O."/>
            <person name="Ah-Fong A.M."/>
            <person name="Alvarado L."/>
            <person name="Anderson V.L."/>
            <person name="Armstrong M.R."/>
            <person name="Avrova A."/>
            <person name="Baxter L."/>
            <person name="Beynon J."/>
            <person name="Boevink P.C."/>
            <person name="Bollmann S.R."/>
            <person name="Bos J.I."/>
            <person name="Bulone V."/>
            <person name="Cai G."/>
            <person name="Cakir C."/>
            <person name="Carrington J.C."/>
            <person name="Chawner M."/>
            <person name="Conti L."/>
            <person name="Costanzo S."/>
            <person name="Ewan R."/>
            <person name="Fahlgren N."/>
            <person name="Fischbach M.A."/>
            <person name="Fugelstad J."/>
            <person name="Gilroy E.M."/>
            <person name="Gnerre S."/>
            <person name="Green P.J."/>
            <person name="Grenville-Briggs L.J."/>
            <person name="Griffith J."/>
            <person name="Grunwald N.J."/>
            <person name="Horn K."/>
            <person name="Horner N.R."/>
            <person name="Hu C.H."/>
            <person name="Huitema E."/>
            <person name="Jeong D.H."/>
            <person name="Jones A.M."/>
            <person name="Jones J.D."/>
            <person name="Jones R.W."/>
            <person name="Karlsson E.K."/>
            <person name="Kunjeti S.G."/>
            <person name="Lamour K."/>
            <person name="Liu Z."/>
            <person name="Ma L."/>
            <person name="Maclean D."/>
            <person name="Chibucos M.C."/>
            <person name="McDonald H."/>
            <person name="McWalters J."/>
            <person name="Meijer H.J."/>
            <person name="Morgan W."/>
            <person name="Morris P.F."/>
            <person name="Munro C.A."/>
            <person name="O'Neill K."/>
            <person name="Ospina-Giraldo M."/>
            <person name="Pinzon A."/>
            <person name="Pritchard L."/>
            <person name="Ramsahoye B."/>
            <person name="Ren Q."/>
            <person name="Restrepo S."/>
            <person name="Roy S."/>
            <person name="Sadanandom A."/>
            <person name="Savidor A."/>
            <person name="Schornack S."/>
            <person name="Schwartz D.C."/>
            <person name="Schumann U.D."/>
            <person name="Schwessinger B."/>
            <person name="Seyer L."/>
            <person name="Sharpe T."/>
            <person name="Silvar C."/>
            <person name="Song J."/>
            <person name="Studholme D.J."/>
            <person name="Sykes S."/>
            <person name="Thines M."/>
            <person name="van de Vondervoort P.J."/>
            <person name="Phuntumart V."/>
            <person name="Wawra S."/>
            <person name="Weide R."/>
            <person name="Win J."/>
            <person name="Young C."/>
            <person name="Zhou S."/>
            <person name="Fry W."/>
            <person name="Meyers B.C."/>
            <person name="van West P."/>
            <person name="Ristaino J."/>
            <person name="Govers F."/>
            <person name="Birch P.R."/>
            <person name="Whisson S.C."/>
            <person name="Judelson H.S."/>
            <person name="Nusbaum C."/>
        </authorList>
    </citation>
    <scope>NUCLEOTIDE SEQUENCE [LARGE SCALE GENOMIC DNA]</scope>
    <source>
        <strain evidence="2">T30-4</strain>
    </source>
</reference>
<dbReference type="HOGENOM" id="CLU_2927575_0_0_1"/>
<dbReference type="AlphaFoldDB" id="D0P146"/>
<dbReference type="VEuPathDB" id="FungiDB:PITG_20045"/>
<organism evidence="1 2">
    <name type="scientific">Phytophthora infestans (strain T30-4)</name>
    <name type="common">Potato late blight agent</name>
    <dbReference type="NCBI Taxonomy" id="403677"/>
    <lineage>
        <taxon>Eukaryota</taxon>
        <taxon>Sar</taxon>
        <taxon>Stramenopiles</taxon>
        <taxon>Oomycota</taxon>
        <taxon>Peronosporomycetes</taxon>
        <taxon>Peronosporales</taxon>
        <taxon>Peronosporaceae</taxon>
        <taxon>Phytophthora</taxon>
    </lineage>
</organism>
<evidence type="ECO:0000313" key="2">
    <source>
        <dbReference type="Proteomes" id="UP000006643"/>
    </source>
</evidence>
<dbReference type="RefSeq" id="XP_002895985.1">
    <property type="nucleotide sequence ID" value="XM_002895939.1"/>
</dbReference>
<dbReference type="OMA" id="IGNNGLH"/>
<dbReference type="OrthoDB" id="533508at2759"/>
<dbReference type="STRING" id="403677.D0P146"/>
<dbReference type="InParanoid" id="D0P146"/>
<dbReference type="EMBL" id="DS028235">
    <property type="protein sequence ID" value="EEY53761.1"/>
    <property type="molecule type" value="Genomic_DNA"/>
</dbReference>
<protein>
    <submittedName>
        <fullName evidence="1">Uncharacterized protein</fullName>
    </submittedName>
</protein>
<dbReference type="KEGG" id="pif:PITG_20045"/>
<keyword evidence="2" id="KW-1185">Reference proteome</keyword>
<dbReference type="eggNOG" id="KOG3676">
    <property type="taxonomic scope" value="Eukaryota"/>
</dbReference>
<sequence>MALHILDAAERLHEEDEGDDLASIFTYDRIGNNGLHLADIRDFLDVYDFALRKYTAVHEGK</sequence>
<dbReference type="Proteomes" id="UP000006643">
    <property type="component" value="Unassembled WGS sequence"/>
</dbReference>